<dbReference type="RefSeq" id="WP_345390742.1">
    <property type="nucleotide sequence ID" value="NZ_BAAAXS010000001.1"/>
</dbReference>
<gene>
    <name evidence="1" type="ORF">ACFFR3_18070</name>
</gene>
<sequence>MYRTADRQHQLLDLLFSRSDLGEVRDGRFELLNQGAQDIRAYDVVKDIQRVERFVDGRPGWNGAVLVLPNDPGYWSRPGQGCRTNADAFRIYEGQEIMGRREWGPHTGLGTMKGRKAAIEVRDD</sequence>
<keyword evidence="2" id="KW-1185">Reference proteome</keyword>
<organism evidence="1 2">
    <name type="scientific">Nonomuraea salmonea</name>
    <dbReference type="NCBI Taxonomy" id="46181"/>
    <lineage>
        <taxon>Bacteria</taxon>
        <taxon>Bacillati</taxon>
        <taxon>Actinomycetota</taxon>
        <taxon>Actinomycetes</taxon>
        <taxon>Streptosporangiales</taxon>
        <taxon>Streptosporangiaceae</taxon>
        <taxon>Nonomuraea</taxon>
    </lineage>
</organism>
<dbReference type="Proteomes" id="UP001589568">
    <property type="component" value="Unassembled WGS sequence"/>
</dbReference>
<comment type="caution">
    <text evidence="1">The sequence shown here is derived from an EMBL/GenBank/DDBJ whole genome shotgun (WGS) entry which is preliminary data.</text>
</comment>
<accession>A0ABV5NMA0</accession>
<proteinExistence type="predicted"/>
<dbReference type="EMBL" id="JBHMCF010000013">
    <property type="protein sequence ID" value="MFB9471433.1"/>
    <property type="molecule type" value="Genomic_DNA"/>
</dbReference>
<protein>
    <submittedName>
        <fullName evidence="1">Uncharacterized protein</fullName>
    </submittedName>
</protein>
<evidence type="ECO:0000313" key="2">
    <source>
        <dbReference type="Proteomes" id="UP001589568"/>
    </source>
</evidence>
<reference evidence="1 2" key="1">
    <citation type="submission" date="2024-09" db="EMBL/GenBank/DDBJ databases">
        <authorList>
            <person name="Sun Q."/>
            <person name="Mori K."/>
        </authorList>
    </citation>
    <scope>NUCLEOTIDE SEQUENCE [LARGE SCALE GENOMIC DNA]</scope>
    <source>
        <strain evidence="1 2">JCM 3324</strain>
    </source>
</reference>
<evidence type="ECO:0000313" key="1">
    <source>
        <dbReference type="EMBL" id="MFB9471433.1"/>
    </source>
</evidence>
<name>A0ABV5NMA0_9ACTN</name>